<accession>A0A9N9K0P0</accession>
<organism evidence="2 3">
    <name type="scientific">Racocetra fulgida</name>
    <dbReference type="NCBI Taxonomy" id="60492"/>
    <lineage>
        <taxon>Eukaryota</taxon>
        <taxon>Fungi</taxon>
        <taxon>Fungi incertae sedis</taxon>
        <taxon>Mucoromycota</taxon>
        <taxon>Glomeromycotina</taxon>
        <taxon>Glomeromycetes</taxon>
        <taxon>Diversisporales</taxon>
        <taxon>Gigasporaceae</taxon>
        <taxon>Racocetra</taxon>
    </lineage>
</organism>
<comment type="caution">
    <text evidence="2">The sequence shown here is derived from an EMBL/GenBank/DDBJ whole genome shotgun (WGS) entry which is preliminary data.</text>
</comment>
<feature type="compositionally biased region" description="Basic and acidic residues" evidence="1">
    <location>
        <begin position="99"/>
        <end position="111"/>
    </location>
</feature>
<name>A0A9N9K0P0_9GLOM</name>
<dbReference type="OrthoDB" id="2410706at2759"/>
<reference evidence="2" key="1">
    <citation type="submission" date="2021-06" db="EMBL/GenBank/DDBJ databases">
        <authorList>
            <person name="Kallberg Y."/>
            <person name="Tangrot J."/>
            <person name="Rosling A."/>
        </authorList>
    </citation>
    <scope>NUCLEOTIDE SEQUENCE</scope>
    <source>
        <strain evidence="2">IN212</strain>
    </source>
</reference>
<feature type="region of interest" description="Disordered" evidence="1">
    <location>
        <begin position="89"/>
        <end position="111"/>
    </location>
</feature>
<evidence type="ECO:0000313" key="3">
    <source>
        <dbReference type="Proteomes" id="UP000789396"/>
    </source>
</evidence>
<dbReference type="AlphaFoldDB" id="A0A9N9K0P0"/>
<protein>
    <submittedName>
        <fullName evidence="2">2622_t:CDS:1</fullName>
    </submittedName>
</protein>
<keyword evidence="3" id="KW-1185">Reference proteome</keyword>
<proteinExistence type="predicted"/>
<evidence type="ECO:0000313" key="2">
    <source>
        <dbReference type="EMBL" id="CAG8806409.1"/>
    </source>
</evidence>
<dbReference type="EMBL" id="CAJVPZ010078692">
    <property type="protein sequence ID" value="CAG8806409.1"/>
    <property type="molecule type" value="Genomic_DNA"/>
</dbReference>
<evidence type="ECO:0000256" key="1">
    <source>
        <dbReference type="SAM" id="MobiDB-lite"/>
    </source>
</evidence>
<sequence>ELSTYQIAKNESTPVSPESLSFQQLARFRKTSNTEHPQGPKQKYGFGMGHAKKALDLAIRVDKVEEFVSYIERFTRHIDYSRETKHVSIETQHNDQVSVEEKHDSQDKDLNVEVQVTDQDAIALNSEKT</sequence>
<feature type="non-terminal residue" evidence="2">
    <location>
        <position position="129"/>
    </location>
</feature>
<gene>
    <name evidence="2" type="ORF">RFULGI_LOCUS18279</name>
</gene>
<feature type="region of interest" description="Disordered" evidence="1">
    <location>
        <begin position="1"/>
        <end position="21"/>
    </location>
</feature>
<feature type="non-terminal residue" evidence="2">
    <location>
        <position position="1"/>
    </location>
</feature>
<dbReference type="Proteomes" id="UP000789396">
    <property type="component" value="Unassembled WGS sequence"/>
</dbReference>